<evidence type="ECO:0000259" key="4">
    <source>
        <dbReference type="PROSITE" id="PS01124"/>
    </source>
</evidence>
<reference evidence="5" key="2">
    <citation type="journal article" date="2021" name="PeerJ">
        <title>Extensive microbial diversity within the chicken gut microbiome revealed by metagenomics and culture.</title>
        <authorList>
            <person name="Gilroy R."/>
            <person name="Ravi A."/>
            <person name="Getino M."/>
            <person name="Pursley I."/>
            <person name="Horton D.L."/>
            <person name="Alikhan N.F."/>
            <person name="Baker D."/>
            <person name="Gharbi K."/>
            <person name="Hall N."/>
            <person name="Watson M."/>
            <person name="Adriaenssens E.M."/>
            <person name="Foster-Nyarko E."/>
            <person name="Jarju S."/>
            <person name="Secka A."/>
            <person name="Antonio M."/>
            <person name="Oren A."/>
            <person name="Chaudhuri R.R."/>
            <person name="La Ragione R."/>
            <person name="Hildebrand F."/>
            <person name="Pallen M.J."/>
        </authorList>
    </citation>
    <scope>NUCLEOTIDE SEQUENCE</scope>
    <source>
        <strain evidence="5">ChiSjej3B21-11622</strain>
    </source>
</reference>
<dbReference type="PANTHER" id="PTHR43280:SF2">
    <property type="entry name" value="HTH-TYPE TRANSCRIPTIONAL REGULATOR EXSA"/>
    <property type="match status" value="1"/>
</dbReference>
<dbReference type="Pfam" id="PF12833">
    <property type="entry name" value="HTH_18"/>
    <property type="match status" value="1"/>
</dbReference>
<dbReference type="PANTHER" id="PTHR43280">
    <property type="entry name" value="ARAC-FAMILY TRANSCRIPTIONAL REGULATOR"/>
    <property type="match status" value="1"/>
</dbReference>
<dbReference type="SUPFAM" id="SSF51215">
    <property type="entry name" value="Regulatory protein AraC"/>
    <property type="match status" value="1"/>
</dbReference>
<dbReference type="EMBL" id="DVFT01000050">
    <property type="protein sequence ID" value="HIQ95626.1"/>
    <property type="molecule type" value="Genomic_DNA"/>
</dbReference>
<keyword evidence="1" id="KW-0805">Transcription regulation</keyword>
<feature type="domain" description="HTH araC/xylS-type" evidence="4">
    <location>
        <begin position="118"/>
        <end position="215"/>
    </location>
</feature>
<proteinExistence type="predicted"/>
<reference evidence="5" key="1">
    <citation type="submission" date="2020-10" db="EMBL/GenBank/DDBJ databases">
        <authorList>
            <person name="Gilroy R."/>
        </authorList>
    </citation>
    <scope>NUCLEOTIDE SEQUENCE</scope>
    <source>
        <strain evidence="5">ChiSjej3B21-11622</strain>
    </source>
</reference>
<dbReference type="InterPro" id="IPR020449">
    <property type="entry name" value="Tscrpt_reg_AraC-type_HTH"/>
</dbReference>
<accession>A0A9D0ZU95</accession>
<keyword evidence="2" id="KW-0238">DNA-binding</keyword>
<dbReference type="SMART" id="SM00342">
    <property type="entry name" value="HTH_ARAC"/>
    <property type="match status" value="1"/>
</dbReference>
<organism evidence="5 6">
    <name type="scientific">Candidatus Limivivens merdigallinarum</name>
    <dbReference type="NCBI Taxonomy" id="2840859"/>
    <lineage>
        <taxon>Bacteria</taxon>
        <taxon>Bacillati</taxon>
        <taxon>Bacillota</taxon>
        <taxon>Clostridia</taxon>
        <taxon>Lachnospirales</taxon>
        <taxon>Lachnospiraceae</taxon>
        <taxon>Lachnospiraceae incertae sedis</taxon>
        <taxon>Candidatus Limivivens</taxon>
    </lineage>
</organism>
<dbReference type="GO" id="GO:0043565">
    <property type="term" value="F:sequence-specific DNA binding"/>
    <property type="evidence" value="ECO:0007669"/>
    <property type="project" value="InterPro"/>
</dbReference>
<dbReference type="PROSITE" id="PS01124">
    <property type="entry name" value="HTH_ARAC_FAMILY_2"/>
    <property type="match status" value="1"/>
</dbReference>
<dbReference type="AlphaFoldDB" id="A0A9D0ZU95"/>
<sequence>MTISGKGFLENQGFRYTLEPGSVLLFTPDQGEFFYHTAEEIWEFWWFEISEGHRLLKQNVVHSVTTDRLLTQMFEACLSSLRQGRKELASSMFLGIEAQLVHRVWQNMKRDEKQELFQKACEKIHQQLGTITVAQAAEEVGMGERELRTLFWNQGNCSPIQYITEAKMQMACFMLKNTSKSIGEISGDLGYSSQFYFSRVFKERFECRPSEWRNK</sequence>
<dbReference type="InterPro" id="IPR018060">
    <property type="entry name" value="HTH_AraC"/>
</dbReference>
<dbReference type="InterPro" id="IPR037923">
    <property type="entry name" value="HTH-like"/>
</dbReference>
<dbReference type="PRINTS" id="PR00032">
    <property type="entry name" value="HTHARAC"/>
</dbReference>
<evidence type="ECO:0000256" key="3">
    <source>
        <dbReference type="ARBA" id="ARBA00023163"/>
    </source>
</evidence>
<keyword evidence="3" id="KW-0804">Transcription</keyword>
<evidence type="ECO:0000256" key="2">
    <source>
        <dbReference type="ARBA" id="ARBA00023125"/>
    </source>
</evidence>
<name>A0A9D0ZU95_9FIRM</name>
<protein>
    <submittedName>
        <fullName evidence="5">Helix-turn-helix domain-containing protein</fullName>
    </submittedName>
</protein>
<evidence type="ECO:0000313" key="6">
    <source>
        <dbReference type="Proteomes" id="UP000886886"/>
    </source>
</evidence>
<evidence type="ECO:0000256" key="1">
    <source>
        <dbReference type="ARBA" id="ARBA00023015"/>
    </source>
</evidence>
<evidence type="ECO:0000313" key="5">
    <source>
        <dbReference type="EMBL" id="HIQ95626.1"/>
    </source>
</evidence>
<dbReference type="Gene3D" id="1.10.10.60">
    <property type="entry name" value="Homeodomain-like"/>
    <property type="match status" value="1"/>
</dbReference>
<gene>
    <name evidence="5" type="ORF">IAB26_03590</name>
</gene>
<dbReference type="GO" id="GO:0003700">
    <property type="term" value="F:DNA-binding transcription factor activity"/>
    <property type="evidence" value="ECO:0007669"/>
    <property type="project" value="InterPro"/>
</dbReference>
<comment type="caution">
    <text evidence="5">The sequence shown here is derived from an EMBL/GenBank/DDBJ whole genome shotgun (WGS) entry which is preliminary data.</text>
</comment>
<dbReference type="SUPFAM" id="SSF46689">
    <property type="entry name" value="Homeodomain-like"/>
    <property type="match status" value="1"/>
</dbReference>
<dbReference type="Proteomes" id="UP000886886">
    <property type="component" value="Unassembled WGS sequence"/>
</dbReference>
<dbReference type="InterPro" id="IPR009057">
    <property type="entry name" value="Homeodomain-like_sf"/>
</dbReference>